<proteinExistence type="predicted"/>
<feature type="transmembrane region" description="Helical" evidence="6">
    <location>
        <begin position="337"/>
        <end position="359"/>
    </location>
</feature>
<sequence>MLIGAALAFVLGVVGVLVLPVLPPPGWLVASALVLLPGWRRRSVRMAGAALLGVCWSWWSLAALVCHPFPDTLARVPLVVEGRIETRPVRRGQATRFLFRVEHARHGGETIAFTGRVRLSWYRDAPVLHPGERWRLPVRLKPVHGYANPGGFDYERWLFVRQVVATGNLRAGEPAQLLDPGPGGYWLARLRQRLGDHLATVLGDAPALGAVQALTLGVRDALTSRDWEILTRTGTNHLLAISGLHVAVIAGAVFALGRWLWSRSRRLTLWLAAPRAGAVMATGAALGYAGLAGFAISTQRALIMIAVVLGALFWLRVLRPWQGFVLALAGVVALDPLAPLGVGFWLSFGAVAAILLALAGRLPSRTPWRRWGQVQWAVSIGLLPLLLLLFARASLVAPLVNLVAVPLFSLLLPLLLVAAVLSLLPGLEAPLRAVAWLLEQGLVGLGWVADQPWSAVTLASRPSWVWLAAILGVALLLAPRGLPGRWLGLVGLAALVLVRPLSPPSGALWLTLVDVGQGLAVVARTHEHTLVYDTGPGFASGFETGSAVLVPLLRAQGVERVDRLVVSHADRDHAGGLVGLRRGVEVRRIDSGEPAALGLDGVGRCRAGEGWVWSGVRFRFLHPVTGGGSGNDASCVLRIEVGDVSVLLTGDIGAAVERQLVERHGAALRSTVLVLAHHGSASSSSATLLEAVAPELALVASGYANHYGFPAEVVCARLIARDIETRGTAHEGALRLRLEAEGVALEPGWRARHDRLWRHRPDAGCAPRCPWACGRARTLAAWFVPLPAPLTAPTCRERTPTISRTD</sequence>
<dbReference type="Pfam" id="PF13567">
    <property type="entry name" value="DUF4131"/>
    <property type="match status" value="1"/>
</dbReference>
<evidence type="ECO:0000256" key="1">
    <source>
        <dbReference type="ARBA" id="ARBA00004651"/>
    </source>
</evidence>
<feature type="transmembrane region" description="Helical" evidence="6">
    <location>
        <begin position="461"/>
        <end position="479"/>
    </location>
</feature>
<feature type="domain" description="Metallo-beta-lactamase" evidence="7">
    <location>
        <begin position="517"/>
        <end position="703"/>
    </location>
</feature>
<feature type="transmembrane region" description="Helical" evidence="6">
    <location>
        <begin position="46"/>
        <end position="66"/>
    </location>
</feature>
<dbReference type="Gene3D" id="3.60.15.10">
    <property type="entry name" value="Ribonuclease Z/Hydroxyacylglutathione hydrolase-like"/>
    <property type="match status" value="1"/>
</dbReference>
<dbReference type="EMBL" id="JAAXKX010000002">
    <property type="protein sequence ID" value="NKN32091.1"/>
    <property type="molecule type" value="Genomic_DNA"/>
</dbReference>
<dbReference type="InterPro" id="IPR004477">
    <property type="entry name" value="ComEC_N"/>
</dbReference>
<evidence type="ECO:0000256" key="4">
    <source>
        <dbReference type="ARBA" id="ARBA00022989"/>
    </source>
</evidence>
<comment type="subcellular location">
    <subcellularLocation>
        <location evidence="1">Cell membrane</location>
        <topology evidence="1">Multi-pass membrane protein</topology>
    </subcellularLocation>
</comment>
<gene>
    <name evidence="8" type="ORF">HF203_02480</name>
</gene>
<dbReference type="InterPro" id="IPR001279">
    <property type="entry name" value="Metallo-B-lactamas"/>
</dbReference>
<reference evidence="8 9" key="1">
    <citation type="submission" date="2020-04" db="EMBL/GenBank/DDBJ databases">
        <title>Draft Whole-Genome sequence of Marichromatium bheemlicum DSM 18632, type strain.</title>
        <authorList>
            <person name="Kyndt J.A."/>
            <person name="Meyer T.E."/>
        </authorList>
    </citation>
    <scope>NUCLEOTIDE SEQUENCE [LARGE SCALE GENOMIC DNA]</scope>
    <source>
        <strain evidence="8 9">DSM 18632</strain>
    </source>
</reference>
<dbReference type="NCBIfam" id="TIGR00360">
    <property type="entry name" value="ComEC_N-term"/>
    <property type="match status" value="1"/>
</dbReference>
<dbReference type="Proteomes" id="UP000740754">
    <property type="component" value="Unassembled WGS sequence"/>
</dbReference>
<dbReference type="Pfam" id="PF03772">
    <property type="entry name" value="Competence"/>
    <property type="match status" value="1"/>
</dbReference>
<feature type="transmembrane region" description="Helical" evidence="6">
    <location>
        <begin position="403"/>
        <end position="424"/>
    </location>
</feature>
<organism evidence="8 9">
    <name type="scientific">Marichromatium bheemlicum</name>
    <dbReference type="NCBI Taxonomy" id="365339"/>
    <lineage>
        <taxon>Bacteria</taxon>
        <taxon>Pseudomonadati</taxon>
        <taxon>Pseudomonadota</taxon>
        <taxon>Gammaproteobacteria</taxon>
        <taxon>Chromatiales</taxon>
        <taxon>Chromatiaceae</taxon>
        <taxon>Marichromatium</taxon>
    </lineage>
</organism>
<name>A0ABX1I7E9_9GAMM</name>
<dbReference type="InterPro" id="IPR052159">
    <property type="entry name" value="Competence_DNA_uptake"/>
</dbReference>
<evidence type="ECO:0000256" key="6">
    <source>
        <dbReference type="SAM" id="Phobius"/>
    </source>
</evidence>
<evidence type="ECO:0000259" key="7">
    <source>
        <dbReference type="SMART" id="SM00849"/>
    </source>
</evidence>
<accession>A0ABX1I7E9</accession>
<dbReference type="InterPro" id="IPR025405">
    <property type="entry name" value="DUF4131"/>
</dbReference>
<protein>
    <submittedName>
        <fullName evidence="8">DNA internalization-related competence protein ComEC/Rec2</fullName>
    </submittedName>
</protein>
<evidence type="ECO:0000256" key="5">
    <source>
        <dbReference type="ARBA" id="ARBA00023136"/>
    </source>
</evidence>
<dbReference type="SMART" id="SM00849">
    <property type="entry name" value="Lactamase_B"/>
    <property type="match status" value="1"/>
</dbReference>
<dbReference type="PANTHER" id="PTHR30619:SF1">
    <property type="entry name" value="RECOMBINATION PROTEIN 2"/>
    <property type="match status" value="1"/>
</dbReference>
<feature type="transmembrane region" description="Helical" evidence="6">
    <location>
        <begin position="238"/>
        <end position="261"/>
    </location>
</feature>
<dbReference type="InterPro" id="IPR036866">
    <property type="entry name" value="RibonucZ/Hydroxyglut_hydro"/>
</dbReference>
<evidence type="ECO:0000313" key="9">
    <source>
        <dbReference type="Proteomes" id="UP000740754"/>
    </source>
</evidence>
<evidence type="ECO:0000256" key="3">
    <source>
        <dbReference type="ARBA" id="ARBA00022692"/>
    </source>
</evidence>
<dbReference type="CDD" id="cd07731">
    <property type="entry name" value="ComA-like_MBL-fold"/>
    <property type="match status" value="1"/>
</dbReference>
<keyword evidence="3 6" id="KW-0812">Transmembrane</keyword>
<dbReference type="InterPro" id="IPR035681">
    <property type="entry name" value="ComA-like_MBL"/>
</dbReference>
<dbReference type="PANTHER" id="PTHR30619">
    <property type="entry name" value="DNA INTERNALIZATION/COMPETENCE PROTEIN COMEC/REC2"/>
    <property type="match status" value="1"/>
</dbReference>
<keyword evidence="9" id="KW-1185">Reference proteome</keyword>
<dbReference type="NCBIfam" id="TIGR00361">
    <property type="entry name" value="ComEC_Rec2"/>
    <property type="match status" value="1"/>
</dbReference>
<evidence type="ECO:0000313" key="8">
    <source>
        <dbReference type="EMBL" id="NKN32091.1"/>
    </source>
</evidence>
<feature type="transmembrane region" description="Helical" evidence="6">
    <location>
        <begin position="267"/>
        <end position="289"/>
    </location>
</feature>
<dbReference type="InterPro" id="IPR004797">
    <property type="entry name" value="Competence_ComEC/Rec2"/>
</dbReference>
<keyword evidence="4 6" id="KW-1133">Transmembrane helix</keyword>
<dbReference type="Pfam" id="PF00753">
    <property type="entry name" value="Lactamase_B"/>
    <property type="match status" value="1"/>
</dbReference>
<comment type="caution">
    <text evidence="8">The sequence shown here is derived from an EMBL/GenBank/DDBJ whole genome shotgun (WGS) entry which is preliminary data.</text>
</comment>
<feature type="transmembrane region" description="Helical" evidence="6">
    <location>
        <begin position="371"/>
        <end position="391"/>
    </location>
</feature>
<keyword evidence="5 6" id="KW-0472">Membrane</keyword>
<evidence type="ECO:0000256" key="2">
    <source>
        <dbReference type="ARBA" id="ARBA00022475"/>
    </source>
</evidence>
<feature type="transmembrane region" description="Helical" evidence="6">
    <location>
        <begin position="301"/>
        <end position="317"/>
    </location>
</feature>
<keyword evidence="2" id="KW-1003">Cell membrane</keyword>
<dbReference type="SUPFAM" id="SSF56281">
    <property type="entry name" value="Metallo-hydrolase/oxidoreductase"/>
    <property type="match status" value="1"/>
</dbReference>